<dbReference type="InterPro" id="IPR001881">
    <property type="entry name" value="EGF-like_Ca-bd_dom"/>
</dbReference>
<feature type="domain" description="CUB" evidence="8">
    <location>
        <begin position="1062"/>
        <end position="1170"/>
    </location>
</feature>
<dbReference type="GO" id="GO:0005509">
    <property type="term" value="F:calcium ion binding"/>
    <property type="evidence" value="ECO:0007669"/>
    <property type="project" value="InterPro"/>
</dbReference>
<dbReference type="SMART" id="SM00181">
    <property type="entry name" value="EGF"/>
    <property type="match status" value="3"/>
</dbReference>
<evidence type="ECO:0000256" key="4">
    <source>
        <dbReference type="ARBA" id="ARBA00023157"/>
    </source>
</evidence>
<feature type="non-terminal residue" evidence="10">
    <location>
        <position position="1"/>
    </location>
</feature>
<dbReference type="FunFam" id="2.60.120.290:FF:000003">
    <property type="entry name" value="Neuropilin"/>
    <property type="match status" value="1"/>
</dbReference>
<feature type="disulfide bond" evidence="6">
    <location>
        <begin position="295"/>
        <end position="322"/>
    </location>
</feature>
<dbReference type="SUPFAM" id="SSF49854">
    <property type="entry name" value="Spermadhesin, CUB domain"/>
    <property type="match status" value="8"/>
</dbReference>
<evidence type="ECO:0000256" key="6">
    <source>
        <dbReference type="PROSITE-ProRule" id="PRU00059"/>
    </source>
</evidence>
<reference evidence="10 11" key="1">
    <citation type="submission" date="2017-03" db="EMBL/GenBank/DDBJ databases">
        <title>Genome Survey of Euroglyphus maynei.</title>
        <authorList>
            <person name="Arlian L.G."/>
            <person name="Morgan M.S."/>
            <person name="Rider S.D."/>
        </authorList>
    </citation>
    <scope>NUCLEOTIDE SEQUENCE [LARGE SCALE GENOMIC DNA]</scope>
    <source>
        <strain evidence="10">Arlian Lab</strain>
        <tissue evidence="10">Whole body</tissue>
    </source>
</reference>
<keyword evidence="5" id="KW-0325">Glycoprotein</keyword>
<feature type="domain" description="CUB" evidence="8">
    <location>
        <begin position="561"/>
        <end position="651"/>
    </location>
</feature>
<dbReference type="FunFam" id="2.60.120.290:FF:000005">
    <property type="entry name" value="Procollagen C-endopeptidase enhancer 1"/>
    <property type="match status" value="2"/>
</dbReference>
<dbReference type="PANTHER" id="PTHR24251:SF37">
    <property type="entry name" value="CUB DOMAIN-CONTAINING PROTEIN"/>
    <property type="match status" value="1"/>
</dbReference>
<feature type="domain" description="CUB" evidence="8">
    <location>
        <begin position="655"/>
        <end position="780"/>
    </location>
</feature>
<dbReference type="Gene3D" id="2.60.120.290">
    <property type="entry name" value="Spermadhesin, CUB domain"/>
    <property type="match status" value="8"/>
</dbReference>
<feature type="domain" description="CUB" evidence="8">
    <location>
        <begin position="295"/>
        <end position="427"/>
    </location>
</feature>
<dbReference type="PROSITE" id="PS00010">
    <property type="entry name" value="ASX_HYDROXYL"/>
    <property type="match status" value="1"/>
</dbReference>
<dbReference type="Gene3D" id="2.10.25.10">
    <property type="entry name" value="Laminin"/>
    <property type="match status" value="3"/>
</dbReference>
<dbReference type="InterPro" id="IPR035914">
    <property type="entry name" value="Sperma_CUB_dom_sf"/>
</dbReference>
<evidence type="ECO:0000256" key="1">
    <source>
        <dbReference type="ARBA" id="ARBA00022536"/>
    </source>
</evidence>
<evidence type="ECO:0000313" key="11">
    <source>
        <dbReference type="Proteomes" id="UP000194236"/>
    </source>
</evidence>
<dbReference type="InterPro" id="IPR000152">
    <property type="entry name" value="EGF-type_Asp/Asn_hydroxyl_site"/>
</dbReference>
<keyword evidence="2" id="KW-0732">Signal</keyword>
<evidence type="ECO:0000259" key="9">
    <source>
        <dbReference type="PROSITE" id="PS50026"/>
    </source>
</evidence>
<name>A0A1Y3BK47_EURMA</name>
<dbReference type="SUPFAM" id="SSF57196">
    <property type="entry name" value="EGF/Laminin"/>
    <property type="match status" value="2"/>
</dbReference>
<dbReference type="SMART" id="SM00179">
    <property type="entry name" value="EGF_CA"/>
    <property type="match status" value="1"/>
</dbReference>
<dbReference type="CDD" id="cd00041">
    <property type="entry name" value="CUB"/>
    <property type="match status" value="8"/>
</dbReference>
<dbReference type="Proteomes" id="UP000194236">
    <property type="component" value="Unassembled WGS sequence"/>
</dbReference>
<dbReference type="PROSITE" id="PS01180">
    <property type="entry name" value="CUB"/>
    <property type="match status" value="8"/>
</dbReference>
<keyword evidence="3" id="KW-0677">Repeat</keyword>
<comment type="caution">
    <text evidence="10">The sequence shown here is derived from an EMBL/GenBank/DDBJ whole genome shotgun (WGS) entry which is preliminary data.</text>
</comment>
<evidence type="ECO:0000256" key="7">
    <source>
        <dbReference type="PROSITE-ProRule" id="PRU00076"/>
    </source>
</evidence>
<feature type="domain" description="EGF-like" evidence="9">
    <location>
        <begin position="88"/>
        <end position="128"/>
    </location>
</feature>
<feature type="domain" description="CUB" evidence="8">
    <location>
        <begin position="431"/>
        <end position="562"/>
    </location>
</feature>
<dbReference type="PANTHER" id="PTHR24251">
    <property type="entry name" value="OVOCHYMASE-RELATED"/>
    <property type="match status" value="1"/>
</dbReference>
<feature type="disulfide bond" evidence="7">
    <location>
        <begin position="156"/>
        <end position="165"/>
    </location>
</feature>
<dbReference type="Pfam" id="PF00431">
    <property type="entry name" value="CUB"/>
    <property type="match status" value="8"/>
</dbReference>
<dbReference type="OrthoDB" id="6512949at2759"/>
<dbReference type="SMART" id="SM00042">
    <property type="entry name" value="CUB"/>
    <property type="match status" value="8"/>
</dbReference>
<evidence type="ECO:0000313" key="10">
    <source>
        <dbReference type="EMBL" id="OTF80374.1"/>
    </source>
</evidence>
<organism evidence="10 11">
    <name type="scientific">Euroglyphus maynei</name>
    <name type="common">Mayne's house dust mite</name>
    <dbReference type="NCBI Taxonomy" id="6958"/>
    <lineage>
        <taxon>Eukaryota</taxon>
        <taxon>Metazoa</taxon>
        <taxon>Ecdysozoa</taxon>
        <taxon>Arthropoda</taxon>
        <taxon>Chelicerata</taxon>
        <taxon>Arachnida</taxon>
        <taxon>Acari</taxon>
        <taxon>Acariformes</taxon>
        <taxon>Sarcoptiformes</taxon>
        <taxon>Astigmata</taxon>
        <taxon>Psoroptidia</taxon>
        <taxon>Analgoidea</taxon>
        <taxon>Pyroglyphidae</taxon>
        <taxon>Pyroglyphinae</taxon>
        <taxon>Euroglyphus</taxon>
    </lineage>
</organism>
<dbReference type="InterPro" id="IPR000742">
    <property type="entry name" value="EGF"/>
</dbReference>
<gene>
    <name evidence="10" type="ORF">BLA29_001242</name>
</gene>
<evidence type="ECO:0000259" key="8">
    <source>
        <dbReference type="PROSITE" id="PS01180"/>
    </source>
</evidence>
<proteinExistence type="predicted"/>
<keyword evidence="4 7" id="KW-1015">Disulfide bond</keyword>
<dbReference type="EMBL" id="MUJZ01018503">
    <property type="protein sequence ID" value="OTF80374.1"/>
    <property type="molecule type" value="Genomic_DNA"/>
</dbReference>
<keyword evidence="11" id="KW-1185">Reference proteome</keyword>
<dbReference type="InterPro" id="IPR000859">
    <property type="entry name" value="CUB_dom"/>
</dbReference>
<feature type="domain" description="EGF-like" evidence="9">
    <location>
        <begin position="130"/>
        <end position="166"/>
    </location>
</feature>
<evidence type="ECO:0000256" key="3">
    <source>
        <dbReference type="ARBA" id="ARBA00022737"/>
    </source>
</evidence>
<feature type="domain" description="CUB" evidence="8">
    <location>
        <begin position="172"/>
        <end position="291"/>
    </location>
</feature>
<feature type="non-terminal residue" evidence="10">
    <location>
        <position position="1170"/>
    </location>
</feature>
<dbReference type="FunFam" id="2.10.25.10:FF:000255">
    <property type="entry name" value="Sushi, nidogen and EGF-like domains 1"/>
    <property type="match status" value="1"/>
</dbReference>
<dbReference type="PROSITE" id="PS50026">
    <property type="entry name" value="EGF_3"/>
    <property type="match status" value="3"/>
</dbReference>
<evidence type="ECO:0000256" key="5">
    <source>
        <dbReference type="ARBA" id="ARBA00023180"/>
    </source>
</evidence>
<accession>A0A1Y3BK47</accession>
<dbReference type="CDD" id="cd00054">
    <property type="entry name" value="EGF_CA"/>
    <property type="match status" value="2"/>
</dbReference>
<feature type="disulfide bond" evidence="6">
    <location>
        <begin position="655"/>
        <end position="682"/>
    </location>
</feature>
<evidence type="ECO:0000256" key="2">
    <source>
        <dbReference type="ARBA" id="ARBA00022729"/>
    </source>
</evidence>
<feature type="disulfide bond" evidence="7">
    <location>
        <begin position="118"/>
        <end position="127"/>
    </location>
</feature>
<keyword evidence="1 7" id="KW-0245">EGF-like domain</keyword>
<dbReference type="AlphaFoldDB" id="A0A1Y3BK47"/>
<feature type="domain" description="CUB" evidence="8">
    <location>
        <begin position="823"/>
        <end position="938"/>
    </location>
</feature>
<sequence length="1170" mass="131202">CSTSPRVSCFPSSSSDRIVCGPCPPGYVGDGITCSAVDGDICSTNNGGCSPDATCIANTAISARFRQCRCNDGFTGSGEGSQGCQRIISSNCANNPCQHGASCISYSHHGTTDFYCLCPSDYTGRYCENQANLCQSNPCQNGGRCTNNHGVYYCECSEEYMGVNCEQNRATCGGELDAPAGVLSFPTTNSSNTYANNVTCVWVIQNGQQSTKVLNVTFTRFKMEQSPGCAFDYLEIFDGPSREYRNLGKFCGQKFLPKGGNIITSFNSIYLKFRSDPSISHEGFSLTWNTIDPLCGGLIMNRTTGIIESPGYPHHYPANRDCHWEIIADFGKRIQFIFTDLDIEPSPNCTFDYLIIRESLFRLPSSIRTLNSKADSVNIIARYCNWTATPEQSAPPPITTSGSFARVHFHSDPGIHSRGFHLVFNQIPGVCGGILTGSSGIFQSPSTAYTTTTGRTFLTYQNNIVCDWLIRVMPNERISLSFLSFSLESDSTVLRPRNRSGLCTFDYVEIYDGESFESPLRARLCGRIIPPEIISTGRFLRVKFRSDMSVALRELNGKIESPNYPAPSLLSKNCTYQINVPIDHVIEFTVEQMDIEFDHRCMFDYLMVQGQRYCGQTPPPPFYSMNNELKIYYVNDESKPSKGFRGSYRSVEIGCGGVLKQGEPMIAISAERLITSSIVNQCFWEIRANKSHLVMLKFFHTEIPNRIPQDELQQRFSIDRSTNCYDHYIMVNDSDGSLIKKFCVEQLPPPITSTGSILFVTYVLNVTQSNQEFDLVYSNSTNVTKLTTAIPTTTISSIQSALNRMMLRSFYATYHFVPVRSFCDKNIFKNVGVIRSPRYPRRYQGNRNCTWIIHVDNGLQIHLNFTEFRLEPASEVNSRCYDYLEIRNGRRPDSPLIGQFCGFGPIPDIVSHSNYLFLRFISDPSMQNKGFEVYYEAMATGCGGTMTAESGSIESPGFPDHYISNMNCEWKIRVAEGSIIVAYLVTLDMERTNADKVCEFDYLELFDNDNGNEAKKSLGKFCNHIEGSRPVIKTTGNKMFIHFVTDVSINQGGFKLNYRTDCNQTLIGRYGVIESPNYPDPHPHNLNCMWHILAPLGNNITIAFTQLVLETNVDCKFDYINISEVIRPHQYRLTDAHLLILNEPYTTKTKMTLCGNYTGSLPPMIRTGQN</sequence>
<feature type="domain" description="CUB" evidence="8">
    <location>
        <begin position="942"/>
        <end position="1061"/>
    </location>
</feature>
<comment type="caution">
    <text evidence="7">Lacks conserved residue(s) required for the propagation of feature annotation.</text>
</comment>
<dbReference type="Pfam" id="PF00008">
    <property type="entry name" value="EGF"/>
    <property type="match status" value="1"/>
</dbReference>
<dbReference type="FunFam" id="2.60.120.290:FF:000013">
    <property type="entry name" value="Membrane frizzled-related protein"/>
    <property type="match status" value="1"/>
</dbReference>
<dbReference type="PROSITE" id="PS00022">
    <property type="entry name" value="EGF_1"/>
    <property type="match status" value="2"/>
</dbReference>
<feature type="domain" description="EGF-like" evidence="9">
    <location>
        <begin position="38"/>
        <end position="85"/>
    </location>
</feature>
<protein>
    <submittedName>
        <fullName evidence="10">CUB domain containing protein</fullName>
    </submittedName>
</protein>